<feature type="compositionally biased region" description="Basic and acidic residues" evidence="12">
    <location>
        <begin position="1868"/>
        <end position="1879"/>
    </location>
</feature>
<dbReference type="FunFam" id="3.50.7.10:FF:000007">
    <property type="entry name" value="1-phosphatidylinositol 3-phosphate 5-kinase isoform X1"/>
    <property type="match status" value="1"/>
</dbReference>
<feature type="compositionally biased region" description="Low complexity" evidence="12">
    <location>
        <begin position="1092"/>
        <end position="1114"/>
    </location>
</feature>
<accession>A0AAD5PGT1</accession>
<feature type="region of interest" description="Disordered" evidence="12">
    <location>
        <begin position="1673"/>
        <end position="1747"/>
    </location>
</feature>
<dbReference type="InterPro" id="IPR027484">
    <property type="entry name" value="PInositol-4-P-5-kinase_N"/>
</dbReference>
<feature type="compositionally biased region" description="Polar residues" evidence="12">
    <location>
        <begin position="128"/>
        <end position="137"/>
    </location>
</feature>
<feature type="region of interest" description="Disordered" evidence="12">
    <location>
        <begin position="1521"/>
        <end position="1543"/>
    </location>
</feature>
<dbReference type="SUPFAM" id="SSF56104">
    <property type="entry name" value="SAICAR synthase-like"/>
    <property type="match status" value="1"/>
</dbReference>
<dbReference type="PROSITE" id="PS50178">
    <property type="entry name" value="ZF_FYVE"/>
    <property type="match status" value="1"/>
</dbReference>
<dbReference type="FunFam" id="3.30.810.10:FF:000001">
    <property type="entry name" value="1-phosphatidylinositol 3-phosphate 5-kinase FAB1"/>
    <property type="match status" value="1"/>
</dbReference>
<dbReference type="GO" id="GO:0046854">
    <property type="term" value="P:phosphatidylinositol phosphate biosynthetic process"/>
    <property type="evidence" value="ECO:0007669"/>
    <property type="project" value="TreeGrafter"/>
</dbReference>
<feature type="region of interest" description="Disordered" evidence="12">
    <location>
        <begin position="570"/>
        <end position="619"/>
    </location>
</feature>
<reference evidence="15" key="2">
    <citation type="submission" date="2023-02" db="EMBL/GenBank/DDBJ databases">
        <authorList>
            <consortium name="DOE Joint Genome Institute"/>
            <person name="Mondo S.J."/>
            <person name="Chang Y."/>
            <person name="Wang Y."/>
            <person name="Ahrendt S."/>
            <person name="Andreopoulos W."/>
            <person name="Barry K."/>
            <person name="Beard J."/>
            <person name="Benny G.L."/>
            <person name="Blankenship S."/>
            <person name="Bonito G."/>
            <person name="Cuomo C."/>
            <person name="Desiro A."/>
            <person name="Gervers K.A."/>
            <person name="Hundley H."/>
            <person name="Kuo A."/>
            <person name="LaButti K."/>
            <person name="Lang B.F."/>
            <person name="Lipzen A."/>
            <person name="O'Donnell K."/>
            <person name="Pangilinan J."/>
            <person name="Reynolds N."/>
            <person name="Sandor L."/>
            <person name="Smith M.W."/>
            <person name="Tsang A."/>
            <person name="Grigoriev I.V."/>
            <person name="Stajich J.E."/>
            <person name="Spatafora J.W."/>
        </authorList>
    </citation>
    <scope>NUCLEOTIDE SEQUENCE</scope>
    <source>
        <strain evidence="15">RSA 2281</strain>
    </source>
</reference>
<feature type="domain" description="PIPK" evidence="14">
    <location>
        <begin position="1975"/>
        <end position="2286"/>
    </location>
</feature>
<evidence type="ECO:0000256" key="3">
    <source>
        <dbReference type="ARBA" id="ARBA00022723"/>
    </source>
</evidence>
<feature type="region of interest" description="Disordered" evidence="12">
    <location>
        <begin position="394"/>
        <end position="429"/>
    </location>
</feature>
<evidence type="ECO:0000256" key="7">
    <source>
        <dbReference type="ARBA" id="ARBA00022833"/>
    </source>
</evidence>
<evidence type="ECO:0000256" key="8">
    <source>
        <dbReference type="ARBA" id="ARBA00022840"/>
    </source>
</evidence>
<feature type="compositionally biased region" description="Low complexity" evidence="12">
    <location>
        <begin position="969"/>
        <end position="980"/>
    </location>
</feature>
<feature type="compositionally biased region" description="Low complexity" evidence="12">
    <location>
        <begin position="1995"/>
        <end position="2007"/>
    </location>
</feature>
<feature type="compositionally biased region" description="Basic and acidic residues" evidence="12">
    <location>
        <begin position="981"/>
        <end position="990"/>
    </location>
</feature>
<dbReference type="CDD" id="cd15725">
    <property type="entry name" value="FYVE_PIKfyve_Fab1"/>
    <property type="match status" value="1"/>
</dbReference>
<feature type="region of interest" description="Disordered" evidence="12">
    <location>
        <begin position="1076"/>
        <end position="1117"/>
    </location>
</feature>
<evidence type="ECO:0000256" key="4">
    <source>
        <dbReference type="ARBA" id="ARBA00022741"/>
    </source>
</evidence>
<dbReference type="CDD" id="cd03334">
    <property type="entry name" value="Fab1_TCP"/>
    <property type="match status" value="1"/>
</dbReference>
<gene>
    <name evidence="15" type="ORF">BDA99DRAFT_557319</name>
</gene>
<feature type="domain" description="FYVE-type" evidence="13">
    <location>
        <begin position="245"/>
        <end position="305"/>
    </location>
</feature>
<dbReference type="CDD" id="cd17300">
    <property type="entry name" value="PIPKc_PIKfyve"/>
    <property type="match status" value="1"/>
</dbReference>
<feature type="region of interest" description="Disordered" evidence="12">
    <location>
        <begin position="516"/>
        <end position="541"/>
    </location>
</feature>
<dbReference type="PANTHER" id="PTHR45748">
    <property type="entry name" value="1-PHOSPHATIDYLINOSITOL 3-PHOSPHATE 5-KINASE-RELATED"/>
    <property type="match status" value="1"/>
</dbReference>
<dbReference type="GO" id="GO:0010008">
    <property type="term" value="C:endosome membrane"/>
    <property type="evidence" value="ECO:0007669"/>
    <property type="project" value="TreeGrafter"/>
</dbReference>
<feature type="compositionally biased region" description="Low complexity" evidence="12">
    <location>
        <begin position="334"/>
        <end position="350"/>
    </location>
</feature>
<dbReference type="SUPFAM" id="SSF52029">
    <property type="entry name" value="GroEL apical domain-like"/>
    <property type="match status" value="1"/>
</dbReference>
<dbReference type="InterPro" id="IPR027409">
    <property type="entry name" value="GroEL-like_apical_dom_sf"/>
</dbReference>
<feature type="region of interest" description="Disordered" evidence="12">
    <location>
        <begin position="953"/>
        <end position="1004"/>
    </location>
</feature>
<dbReference type="InterPro" id="IPR017455">
    <property type="entry name" value="Znf_FYVE-rel"/>
</dbReference>
<dbReference type="Gene3D" id="3.50.7.10">
    <property type="entry name" value="GroEL"/>
    <property type="match status" value="1"/>
</dbReference>
<feature type="region of interest" description="Disordered" evidence="12">
    <location>
        <begin position="84"/>
        <end position="189"/>
    </location>
</feature>
<comment type="caution">
    <text evidence="15">The sequence shown here is derived from an EMBL/GenBank/DDBJ whole genome shotgun (WGS) entry which is preliminary data.</text>
</comment>
<keyword evidence="6 10" id="KW-0418">Kinase</keyword>
<dbReference type="Gene3D" id="3.30.800.10">
    <property type="entry name" value="Phosphatidylinositol Phosphate Kinase II Beta"/>
    <property type="match status" value="1"/>
</dbReference>
<feature type="compositionally biased region" description="Polar residues" evidence="12">
    <location>
        <begin position="92"/>
        <end position="111"/>
    </location>
</feature>
<sequence length="2329" mass="261081">MDANDITTLTSFNFDVPEGDDNDEWALSKIFTKFKAAVSGTQPAIVTTFNDQQQQQQHGGIGAGNKIDYHNRLEENISLITHDHHERECSQKRQSSPSSIQSNTRQIYVTSPTPPASTYCEPVGLRAPSSTAVTPINASASSSSSSTHENYDISNNSNNNAGCPAPSDNNNNNEDHQHQMTTSSSSTILPGSFADYLPISKTQSVDSSDAQSISTTFSISTSHSLSRIIARLRGQKSDKEFWMSDEQCKECYKCRKPFKLLRRRHHCRICGQIFCGKCASHTISGKRYNQKGELRVCNFCYDEHNLANRNDPLLMPVEQEVPILDYYDSESVSSQPYQVSQQQQQEGPVIPSQPPPIAAPKMHIPTTAVKHPHLHGHQFYGDSDATTVQLEIAAGPHSSSSTSGAGGGGKLSRSGSISAETDKDDGGLKRLLDAGTSLLRRPRSNTSTSFIMDDNNGTPASSSTPFLQSNHYDTMMDRGGGTLVAERELSPFMGSRSLDDDEENGLLEHQLYDLWSRPSSVPGGGTTRMPSSGSNQSQSLKLSDIMVSRDSFGSDDEAYDNRLRAKRTEELRGHVGPLERSLSLRRQSISGHHHHPRPTSRSSNRQPRKTNMRINTTNLPKADYALLQSEGWSPAPFMSPSLEDRSAIKSRLLTPRNRRISAPPPNIELSIGALMHARRMLKQLMADPSFDELTQQSKSEWEEIITNFLLKITDNVRPDVRSGDDMDIRHYIKIKKVPGGVPSDSFYIKGVMCSKNVAHKKMVRNIAQPKILILLFSLDYSRVEMENQLMSIAPVLSQEREHISKLVARIVALRPSLLLVKSTVSRLALEYLLEANIPVIHNVKYSVIEAVARCTRATIVPSVDKLQLGSLSFGHCGMFEIRTLMHEWLPNRRKTYLIFDECQPDLGGTIVLRGAPNETLRLIKRLLDFMVFIVNNLKLETSLLRDSFAKNRSSDQQQLEDEQPQKMDTSASPSPTAISSKVEDDEKESKTTMTSPPPLPLPPAFQLEAESFATLSAVASTEASSVDAFIKLYQDTVLSASQFVVFPQPYLLMCLKESNDKLASLNSTRKMTIASSPTRSIFEQRQGGNGSVSGSTATTPAAGTTTNTSTTTSSEHGLSLDAEFEQLVVKRNQLMRSWSAYLRENPDQLNPFCHQSIIILYSNVCTVTTVPCQGPEIRLFEYYCEPSDITLGNYIYDLCHDATQPCASNMCEHTELDHYRSYAHGNARINVIIQSFPCPQPGMSEKILMWSYCRKCEKPTPVIPMSENTWNYSFGKFLEVCLYQKGVHCRADICPHDIGLYHVRYFGYRDFAVRFEYDRIDLLEVAVPPMKLFTLSKVHIDLKEAAFKSLRTKINKFYQSIIERNKVFPFDLVDPRKLEACKAELQELSQRCDGEKKQVLQLLQTQYATSEPNDTLTINWVQQILYREIAAWDVEYADLVRYYLQPERELRKITANHLRKVFPPEATLPGEVNGEQRTRRAAEVTDLPMLGTELDNDDYYFDEEDEEVDLHALIMQPPKMLPQLCQPSSDESEPEEEPSDKKLLLRPDIRRRLSLELMREFNAKFRSEEPTRGGINDKNNMNQVANKVKSPGLPASATITPSRIPVLHLGHQNKAKLSPPLYDNIPPPLRVSKQRPFVDDLMTSGSASGGIGRRRTILPDYRYNLLLNDVNSPHHASSSNSASTGRTHYPPPLGSSVATPRYPIRPAGIGAAKTDDPRNMIRKSTGGGGSGTTGVTPRNSERQFRSRLPRKKTLMQVYTHANDLVQENMEDEFPDETVLATANSVASGMTTRTLDEGTKPVDYFSPMAPYTNHVNHPRKNQSFLSQRYHGVAEAITGFGMELERNPPPAVDLLDPPPVSIIAGVSSSDIRDNEENNTEDRDADEETLDGVEIMRHRGYDDASKAQPEKSSLMKTITNFLTDSGVANLLPLEYPLQPTEHVFPDSLVIVSEEKPSTIIAYTLSCEEYLAHMRGPMSDKASITDDTSTLGGGGGYGTTDYPPMEMESSSESIADNIQETLLRGTGVHIGCNFRLGSTKFFCKVFFVEQFDALRRNCGFENSYILSLASCVKWDTSGGKSGSAFLKTSDDRLLMKQVSRFEMDAFLGFAPAYFHYMSEAFFRELPTVLAKIFGFYTIGYKNSANGKSMRMDVVVMENLFYQRKVKKIFDLKGSMRNRHVQSTGKQDEVLLDENLVESHSKEILRSSLHNDTLFLSKWNVMDYSLLVGIDEDRQELVVGIVDFIRTFTWDKKLESWVKESGILGGGGKGPTIISPRQYRIRFREAMERYFLMVPDEWSLTRQIRGPPAEFFHHQQQQHLMTEQSLQDSPMETD</sequence>
<dbReference type="Gene3D" id="3.30.810.10">
    <property type="entry name" value="2-Layer Sandwich"/>
    <property type="match status" value="1"/>
</dbReference>
<evidence type="ECO:0000259" key="13">
    <source>
        <dbReference type="PROSITE" id="PS50178"/>
    </source>
</evidence>
<feature type="region of interest" description="Disordered" evidence="12">
    <location>
        <begin position="334"/>
        <end position="354"/>
    </location>
</feature>
<dbReference type="InterPro" id="IPR013083">
    <property type="entry name" value="Znf_RING/FYVE/PHD"/>
</dbReference>
<keyword evidence="4 10" id="KW-0547">Nucleotide-binding</keyword>
<keyword evidence="5 9" id="KW-0863">Zinc-finger</keyword>
<dbReference type="PANTHER" id="PTHR45748:SF7">
    <property type="entry name" value="1-PHOSPHATIDYLINOSITOL 3-PHOSPHATE 5-KINASE-RELATED"/>
    <property type="match status" value="1"/>
</dbReference>
<dbReference type="EMBL" id="JAIXMP010000007">
    <property type="protein sequence ID" value="KAI9270494.1"/>
    <property type="molecule type" value="Genomic_DNA"/>
</dbReference>
<dbReference type="SMART" id="SM00330">
    <property type="entry name" value="PIPKc"/>
    <property type="match status" value="1"/>
</dbReference>
<keyword evidence="8 10" id="KW-0067">ATP-binding</keyword>
<name>A0AAD5PGT1_9FUNG</name>
<reference evidence="15" key="1">
    <citation type="journal article" date="2022" name="IScience">
        <title>Evolution of zygomycete secretomes and the origins of terrestrial fungal ecologies.</title>
        <authorList>
            <person name="Chang Y."/>
            <person name="Wang Y."/>
            <person name="Mondo S."/>
            <person name="Ahrendt S."/>
            <person name="Andreopoulos W."/>
            <person name="Barry K."/>
            <person name="Beard J."/>
            <person name="Benny G.L."/>
            <person name="Blankenship S."/>
            <person name="Bonito G."/>
            <person name="Cuomo C."/>
            <person name="Desiro A."/>
            <person name="Gervers K.A."/>
            <person name="Hundley H."/>
            <person name="Kuo A."/>
            <person name="LaButti K."/>
            <person name="Lang B.F."/>
            <person name="Lipzen A."/>
            <person name="O'Donnell K."/>
            <person name="Pangilinan J."/>
            <person name="Reynolds N."/>
            <person name="Sandor L."/>
            <person name="Smith M.E."/>
            <person name="Tsang A."/>
            <person name="Grigoriev I.V."/>
            <person name="Stajich J.E."/>
            <person name="Spatafora J.W."/>
        </authorList>
    </citation>
    <scope>NUCLEOTIDE SEQUENCE</scope>
    <source>
        <strain evidence="15">RSA 2281</strain>
    </source>
</reference>
<evidence type="ECO:0000256" key="9">
    <source>
        <dbReference type="PROSITE-ProRule" id="PRU00091"/>
    </source>
</evidence>
<evidence type="ECO:0000256" key="1">
    <source>
        <dbReference type="ARBA" id="ARBA00012009"/>
    </source>
</evidence>
<feature type="region of interest" description="Disordered" evidence="12">
    <location>
        <begin position="1978"/>
        <end position="2007"/>
    </location>
</feature>
<dbReference type="InterPro" id="IPR027483">
    <property type="entry name" value="PInositol-4-P-4/5-kinase_C_sf"/>
</dbReference>
<dbReference type="InterPro" id="IPR000306">
    <property type="entry name" value="Znf_FYVE"/>
</dbReference>
<feature type="coiled-coil region" evidence="11">
    <location>
        <begin position="1378"/>
        <end position="1405"/>
    </location>
</feature>
<feature type="region of interest" description="Disordered" evidence="12">
    <location>
        <begin position="444"/>
        <end position="464"/>
    </location>
</feature>
<dbReference type="Pfam" id="PF00118">
    <property type="entry name" value="Cpn60_TCP1"/>
    <property type="match status" value="1"/>
</dbReference>
<keyword evidence="7" id="KW-0862">Zinc</keyword>
<protein>
    <recommendedName>
        <fullName evidence="1">1-phosphatidylinositol-3-phosphate 5-kinase</fullName>
        <ecNumber evidence="1">2.7.1.150</ecNumber>
    </recommendedName>
</protein>
<organism evidence="15 16">
    <name type="scientific">Phascolomyces articulosus</name>
    <dbReference type="NCBI Taxonomy" id="60185"/>
    <lineage>
        <taxon>Eukaryota</taxon>
        <taxon>Fungi</taxon>
        <taxon>Fungi incertae sedis</taxon>
        <taxon>Mucoromycota</taxon>
        <taxon>Mucoromycotina</taxon>
        <taxon>Mucoromycetes</taxon>
        <taxon>Mucorales</taxon>
        <taxon>Lichtheimiaceae</taxon>
        <taxon>Phascolomyces</taxon>
    </lineage>
</organism>
<dbReference type="Pfam" id="PF01363">
    <property type="entry name" value="FYVE"/>
    <property type="match status" value="1"/>
</dbReference>
<dbReference type="GO" id="GO:0008270">
    <property type="term" value="F:zinc ion binding"/>
    <property type="evidence" value="ECO:0007669"/>
    <property type="project" value="UniProtKB-KW"/>
</dbReference>
<dbReference type="SUPFAM" id="SSF57903">
    <property type="entry name" value="FYVE/PHD zinc finger"/>
    <property type="match status" value="1"/>
</dbReference>
<evidence type="ECO:0000313" key="16">
    <source>
        <dbReference type="Proteomes" id="UP001209540"/>
    </source>
</evidence>
<proteinExistence type="predicted"/>
<dbReference type="GO" id="GO:0000285">
    <property type="term" value="F:1-phosphatidylinositol-3-phosphate 5-kinase activity"/>
    <property type="evidence" value="ECO:0007669"/>
    <property type="project" value="UniProtKB-EC"/>
</dbReference>
<dbReference type="PROSITE" id="PS51455">
    <property type="entry name" value="PIPK"/>
    <property type="match status" value="1"/>
</dbReference>
<feature type="compositionally biased region" description="Polar residues" evidence="12">
    <location>
        <begin position="528"/>
        <end position="541"/>
    </location>
</feature>
<keyword evidence="16" id="KW-1185">Reference proteome</keyword>
<dbReference type="InterPro" id="IPR011011">
    <property type="entry name" value="Znf_FYVE_PHD"/>
</dbReference>
<evidence type="ECO:0000256" key="11">
    <source>
        <dbReference type="SAM" id="Coils"/>
    </source>
</evidence>
<dbReference type="EC" id="2.7.1.150" evidence="1"/>
<dbReference type="Pfam" id="PF01504">
    <property type="entry name" value="PIP5K"/>
    <property type="match status" value="1"/>
</dbReference>
<dbReference type="InterPro" id="IPR002423">
    <property type="entry name" value="Cpn60/GroEL/TCP-1"/>
</dbReference>
<dbReference type="GO" id="GO:0000329">
    <property type="term" value="C:fungal-type vacuole membrane"/>
    <property type="evidence" value="ECO:0007669"/>
    <property type="project" value="TreeGrafter"/>
</dbReference>
<evidence type="ECO:0000313" key="15">
    <source>
        <dbReference type="EMBL" id="KAI9270494.1"/>
    </source>
</evidence>
<feature type="compositionally biased region" description="Basic and acidic residues" evidence="12">
    <location>
        <begin position="420"/>
        <end position="429"/>
    </location>
</feature>
<dbReference type="GO" id="GO:0005524">
    <property type="term" value="F:ATP binding"/>
    <property type="evidence" value="ECO:0007669"/>
    <property type="project" value="UniProtKB-UniRule"/>
</dbReference>
<feature type="region of interest" description="Disordered" evidence="12">
    <location>
        <begin position="1863"/>
        <end position="1884"/>
    </location>
</feature>
<dbReference type="Proteomes" id="UP001209540">
    <property type="component" value="Unassembled WGS sequence"/>
</dbReference>
<dbReference type="InterPro" id="IPR002498">
    <property type="entry name" value="PInositol-4-P-4/5-kinase_core"/>
</dbReference>
<dbReference type="InterPro" id="IPR044769">
    <property type="entry name" value="PIKfyve_PIPKc"/>
</dbReference>
<keyword evidence="11" id="KW-0175">Coiled coil</keyword>
<evidence type="ECO:0000256" key="5">
    <source>
        <dbReference type="ARBA" id="ARBA00022771"/>
    </source>
</evidence>
<dbReference type="Gene3D" id="3.30.40.10">
    <property type="entry name" value="Zinc/RING finger domain, C3HC4 (zinc finger)"/>
    <property type="match status" value="1"/>
</dbReference>
<evidence type="ECO:0000256" key="12">
    <source>
        <dbReference type="SAM" id="MobiDB-lite"/>
    </source>
</evidence>
<keyword evidence="3" id="KW-0479">Metal-binding</keyword>
<evidence type="ECO:0000256" key="6">
    <source>
        <dbReference type="ARBA" id="ARBA00022777"/>
    </source>
</evidence>
<evidence type="ECO:0000259" key="14">
    <source>
        <dbReference type="PROSITE" id="PS51455"/>
    </source>
</evidence>
<keyword evidence="2 10" id="KW-0808">Transferase</keyword>
<feature type="compositionally biased region" description="Low complexity" evidence="12">
    <location>
        <begin position="1673"/>
        <end position="1683"/>
    </location>
</feature>
<evidence type="ECO:0000256" key="10">
    <source>
        <dbReference type="PROSITE-ProRule" id="PRU00781"/>
    </source>
</evidence>
<evidence type="ECO:0000256" key="2">
    <source>
        <dbReference type="ARBA" id="ARBA00022679"/>
    </source>
</evidence>
<dbReference type="SMART" id="SM00064">
    <property type="entry name" value="FYVE"/>
    <property type="match status" value="1"/>
</dbReference>